<feature type="transmembrane region" description="Helical" evidence="2">
    <location>
        <begin position="203"/>
        <end position="224"/>
    </location>
</feature>
<keyword evidence="2" id="KW-0812">Transmembrane</keyword>
<dbReference type="RefSeq" id="WP_135973629.1">
    <property type="nucleotide sequence ID" value="NZ_SRZI01000032.1"/>
</dbReference>
<organism evidence="4 5">
    <name type="scientific">Cellulomonas shaoxiangyii</name>
    <dbReference type="NCBI Taxonomy" id="2566013"/>
    <lineage>
        <taxon>Bacteria</taxon>
        <taxon>Bacillati</taxon>
        <taxon>Actinomycetota</taxon>
        <taxon>Actinomycetes</taxon>
        <taxon>Micrococcales</taxon>
        <taxon>Cellulomonadaceae</taxon>
        <taxon>Cellulomonas</taxon>
    </lineage>
</organism>
<evidence type="ECO:0000259" key="3">
    <source>
        <dbReference type="SMART" id="SM00014"/>
    </source>
</evidence>
<evidence type="ECO:0000313" key="4">
    <source>
        <dbReference type="EMBL" id="QCB94664.1"/>
    </source>
</evidence>
<proteinExistence type="predicted"/>
<dbReference type="Gene3D" id="1.20.144.10">
    <property type="entry name" value="Phosphatidic acid phosphatase type 2/haloperoxidase"/>
    <property type="match status" value="1"/>
</dbReference>
<feature type="transmembrane region" description="Helical" evidence="2">
    <location>
        <begin position="286"/>
        <end position="310"/>
    </location>
</feature>
<accession>A0A4P7SNX9</accession>
<dbReference type="SMART" id="SM00014">
    <property type="entry name" value="acidPPc"/>
    <property type="match status" value="1"/>
</dbReference>
<dbReference type="SUPFAM" id="SSF48317">
    <property type="entry name" value="Acid phosphatase/Vanadium-dependent haloperoxidase"/>
    <property type="match status" value="1"/>
</dbReference>
<keyword evidence="5" id="KW-1185">Reference proteome</keyword>
<dbReference type="KEGG" id="celz:E5225_14960"/>
<feature type="transmembrane region" description="Helical" evidence="2">
    <location>
        <begin position="176"/>
        <end position="197"/>
    </location>
</feature>
<reference evidence="4 5" key="1">
    <citation type="submission" date="2019-04" db="EMBL/GenBank/DDBJ databases">
        <title>Isolation and identification of Cellulomonas shaoxiangyii sp. Nov. isolated from feces of the Tibetan antelopes (Pantholops hodgsonii) in the Qinghai-Tibet plateau of China.</title>
        <authorList>
            <person name="Tian Z."/>
        </authorList>
    </citation>
    <scope>NUCLEOTIDE SEQUENCE [LARGE SCALE GENOMIC DNA]</scope>
    <source>
        <strain evidence="4 5">Z28</strain>
    </source>
</reference>
<dbReference type="Proteomes" id="UP000296469">
    <property type="component" value="Chromosome"/>
</dbReference>
<dbReference type="InterPro" id="IPR000326">
    <property type="entry name" value="PAP2/HPO"/>
</dbReference>
<protein>
    <submittedName>
        <fullName evidence="4">Phosphatase PAP2 family protein</fullName>
    </submittedName>
</protein>
<dbReference type="EMBL" id="CP039291">
    <property type="protein sequence ID" value="QCB94664.1"/>
    <property type="molecule type" value="Genomic_DNA"/>
</dbReference>
<sequence length="325" mass="32761">MPGRSSLPPVRGAAPAATPRPRTGRPRARAVVVAAAVAVALASALAVAVLWRVFVVTWAGQRVEDAAFDGARYGQGRLWAVAEPVLDVVSVGFVGAVLLASVLIAAVRRRWSLAVQVAVLVGGANLTTQGVKRLLERPDHGVGADYGNTLPSGHTTVAASVSAALLLVVPPRARPLVAVVGAGYTSATGVSTLVGQWHRPADVVAAVLVVLAWVALVCGAMALAPAPATATAALAQVEGGDRWWRRTRTAAAALVVAAVGTGAFALAMLARAWAVRGDAPSGRTDLAAYAGGVSAVIAASCLTFALMLVLRHAAGSRDGTAAAPA</sequence>
<keyword evidence="2" id="KW-0472">Membrane</keyword>
<dbReference type="InterPro" id="IPR036938">
    <property type="entry name" value="PAP2/HPO_sf"/>
</dbReference>
<evidence type="ECO:0000256" key="2">
    <source>
        <dbReference type="SAM" id="Phobius"/>
    </source>
</evidence>
<feature type="domain" description="Phosphatidic acid phosphatase type 2/haloperoxidase" evidence="3">
    <location>
        <begin position="115"/>
        <end position="218"/>
    </location>
</feature>
<dbReference type="AlphaFoldDB" id="A0A4P7SNX9"/>
<evidence type="ECO:0000313" key="5">
    <source>
        <dbReference type="Proteomes" id="UP000296469"/>
    </source>
</evidence>
<feature type="compositionally biased region" description="Low complexity" evidence="1">
    <location>
        <begin position="8"/>
        <end position="21"/>
    </location>
</feature>
<gene>
    <name evidence="4" type="ORF">E5225_14960</name>
</gene>
<name>A0A4P7SNX9_9CELL</name>
<feature type="region of interest" description="Disordered" evidence="1">
    <location>
        <begin position="1"/>
        <end position="23"/>
    </location>
</feature>
<feature type="transmembrane region" description="Helical" evidence="2">
    <location>
        <begin position="88"/>
        <end position="106"/>
    </location>
</feature>
<feature type="transmembrane region" description="Helical" evidence="2">
    <location>
        <begin position="30"/>
        <end position="54"/>
    </location>
</feature>
<keyword evidence="2" id="KW-1133">Transmembrane helix</keyword>
<evidence type="ECO:0000256" key="1">
    <source>
        <dbReference type="SAM" id="MobiDB-lite"/>
    </source>
</evidence>
<dbReference type="OrthoDB" id="3240395at2"/>
<feature type="transmembrane region" description="Helical" evidence="2">
    <location>
        <begin position="251"/>
        <end position="274"/>
    </location>
</feature>
<dbReference type="Pfam" id="PF01569">
    <property type="entry name" value="PAP2"/>
    <property type="match status" value="1"/>
</dbReference>